<dbReference type="Proteomes" id="UP000252517">
    <property type="component" value="Unassembled WGS sequence"/>
</dbReference>
<evidence type="ECO:0000313" key="8">
    <source>
        <dbReference type="Proteomes" id="UP000252517"/>
    </source>
</evidence>
<dbReference type="RefSeq" id="WP_114088830.1">
    <property type="nucleotide sequence ID" value="NZ_JPWH01000010.1"/>
</dbReference>
<dbReference type="Pfam" id="PF01810">
    <property type="entry name" value="LysE"/>
    <property type="match status" value="1"/>
</dbReference>
<comment type="caution">
    <text evidence="7">The sequence shown here is derived from an EMBL/GenBank/DDBJ whole genome shotgun (WGS) entry which is preliminary data.</text>
</comment>
<feature type="transmembrane region" description="Helical" evidence="6">
    <location>
        <begin position="112"/>
        <end position="136"/>
    </location>
</feature>
<keyword evidence="3 6" id="KW-0812">Transmembrane</keyword>
<dbReference type="PANTHER" id="PTHR30086">
    <property type="entry name" value="ARGININE EXPORTER PROTEIN ARGO"/>
    <property type="match status" value="1"/>
</dbReference>
<accession>A0A367X7I9</accession>
<keyword evidence="5 6" id="KW-0472">Membrane</keyword>
<dbReference type="AlphaFoldDB" id="A0A367X7I9"/>
<dbReference type="GO" id="GO:0015171">
    <property type="term" value="F:amino acid transmembrane transporter activity"/>
    <property type="evidence" value="ECO:0007669"/>
    <property type="project" value="TreeGrafter"/>
</dbReference>
<sequence length="199" mass="21175">MTLNILAPIFLFTLTAAITPGGATTLATASGLQYGLGRSIPLIAGIAFGMVSLSVAASVGLASLMLTSPKLHLLLKLAGTVYLLWLALMIARSNRPKTRDDLAKPISFFGSLGLLWLNPKAWAMTMGAAASFSALITDPLHLAFWLGLAFGISAIFSMSLWCSTGSLLARLLKTDRQWKIVNVILGLLLAASIMPIWLF</sequence>
<evidence type="ECO:0000313" key="7">
    <source>
        <dbReference type="EMBL" id="RCK48652.1"/>
    </source>
</evidence>
<feature type="transmembrane region" description="Helical" evidence="6">
    <location>
        <begin position="142"/>
        <end position="168"/>
    </location>
</feature>
<reference evidence="7 8" key="1">
    <citation type="submission" date="2014-07" db="EMBL/GenBank/DDBJ databases">
        <title>Draft genome sequence of Thalassospira profundimaris S25-3-2.</title>
        <authorList>
            <person name="Lai Q."/>
            <person name="Shao Z."/>
        </authorList>
    </citation>
    <scope>NUCLEOTIDE SEQUENCE [LARGE SCALE GENOMIC DNA]</scope>
    <source>
        <strain evidence="7 8">S25-3-2</strain>
    </source>
</reference>
<name>A0A367X7I9_9PROT</name>
<comment type="subcellular location">
    <subcellularLocation>
        <location evidence="1">Cell membrane</location>
        <topology evidence="1">Multi-pass membrane protein</topology>
    </subcellularLocation>
</comment>
<dbReference type="GO" id="GO:0033228">
    <property type="term" value="P:cysteine export across plasma membrane"/>
    <property type="evidence" value="ECO:0007669"/>
    <property type="project" value="TreeGrafter"/>
</dbReference>
<organism evidence="7 8">
    <name type="scientific">Thalassospira profundimaris</name>
    <dbReference type="NCBI Taxonomy" id="502049"/>
    <lineage>
        <taxon>Bacteria</taxon>
        <taxon>Pseudomonadati</taxon>
        <taxon>Pseudomonadota</taxon>
        <taxon>Alphaproteobacteria</taxon>
        <taxon>Rhodospirillales</taxon>
        <taxon>Thalassospiraceae</taxon>
        <taxon>Thalassospira</taxon>
    </lineage>
</organism>
<feature type="transmembrane region" description="Helical" evidence="6">
    <location>
        <begin position="71"/>
        <end position="91"/>
    </location>
</feature>
<feature type="transmembrane region" description="Helical" evidence="6">
    <location>
        <begin position="180"/>
        <end position="198"/>
    </location>
</feature>
<dbReference type="PANTHER" id="PTHR30086:SF20">
    <property type="entry name" value="ARGININE EXPORTER PROTEIN ARGO-RELATED"/>
    <property type="match status" value="1"/>
</dbReference>
<dbReference type="GO" id="GO:0005886">
    <property type="term" value="C:plasma membrane"/>
    <property type="evidence" value="ECO:0007669"/>
    <property type="project" value="UniProtKB-SubCell"/>
</dbReference>
<evidence type="ECO:0000256" key="3">
    <source>
        <dbReference type="ARBA" id="ARBA00022692"/>
    </source>
</evidence>
<protein>
    <submittedName>
        <fullName evidence="7">Amino acid transporter</fullName>
    </submittedName>
</protein>
<evidence type="ECO:0000256" key="4">
    <source>
        <dbReference type="ARBA" id="ARBA00022989"/>
    </source>
</evidence>
<dbReference type="OrthoDB" id="9812084at2"/>
<feature type="transmembrane region" description="Helical" evidence="6">
    <location>
        <begin position="40"/>
        <end position="65"/>
    </location>
</feature>
<dbReference type="EMBL" id="JPWH01000010">
    <property type="protein sequence ID" value="RCK48652.1"/>
    <property type="molecule type" value="Genomic_DNA"/>
</dbReference>
<evidence type="ECO:0000256" key="6">
    <source>
        <dbReference type="SAM" id="Phobius"/>
    </source>
</evidence>
<proteinExistence type="predicted"/>
<gene>
    <name evidence="7" type="ORF">TH25_13630</name>
</gene>
<evidence type="ECO:0000256" key="5">
    <source>
        <dbReference type="ARBA" id="ARBA00023136"/>
    </source>
</evidence>
<evidence type="ECO:0000256" key="1">
    <source>
        <dbReference type="ARBA" id="ARBA00004651"/>
    </source>
</evidence>
<dbReference type="InterPro" id="IPR001123">
    <property type="entry name" value="LeuE-type"/>
</dbReference>
<evidence type="ECO:0000256" key="2">
    <source>
        <dbReference type="ARBA" id="ARBA00022475"/>
    </source>
</evidence>
<keyword evidence="4 6" id="KW-1133">Transmembrane helix</keyword>
<keyword evidence="2" id="KW-1003">Cell membrane</keyword>
<feature type="transmembrane region" description="Helical" evidence="6">
    <location>
        <begin position="6"/>
        <end position="28"/>
    </location>
</feature>